<feature type="domain" description="Cytochrome b5 heme-binding" evidence="3">
    <location>
        <begin position="65"/>
        <end position="122"/>
    </location>
</feature>
<evidence type="ECO:0000259" key="3">
    <source>
        <dbReference type="Pfam" id="PF00173"/>
    </source>
</evidence>
<feature type="transmembrane region" description="Helical" evidence="2">
    <location>
        <begin position="315"/>
        <end position="337"/>
    </location>
</feature>
<keyword evidence="2" id="KW-0812">Transmembrane</keyword>
<evidence type="ECO:0000256" key="1">
    <source>
        <dbReference type="SAM" id="MobiDB-lite"/>
    </source>
</evidence>
<dbReference type="PANTHER" id="PTHR16740">
    <property type="entry name" value="CYTOCHROME B5-RELATED PROTEIN-RELATED"/>
    <property type="match status" value="1"/>
</dbReference>
<name>A0A9N8EFR2_9STRA</name>
<dbReference type="Gene3D" id="3.10.120.10">
    <property type="entry name" value="Cytochrome b5-like heme/steroid binding domain"/>
    <property type="match status" value="1"/>
</dbReference>
<dbReference type="Pfam" id="PF00487">
    <property type="entry name" value="FA_desaturase"/>
    <property type="match status" value="1"/>
</dbReference>
<dbReference type="AlphaFoldDB" id="A0A9N8EFR2"/>
<dbReference type="EMBL" id="CAICTM010001119">
    <property type="protein sequence ID" value="CAB9520626.1"/>
    <property type="molecule type" value="Genomic_DNA"/>
</dbReference>
<feature type="transmembrane region" description="Helical" evidence="2">
    <location>
        <begin position="361"/>
        <end position="381"/>
    </location>
</feature>
<dbReference type="SUPFAM" id="SSF55856">
    <property type="entry name" value="Cytochrome b5-like heme/steroid binding domain"/>
    <property type="match status" value="1"/>
</dbReference>
<dbReference type="PANTHER" id="PTHR16740:SF1">
    <property type="entry name" value="CYTOCHROME B5-RELATED PROTEIN-RELATED"/>
    <property type="match status" value="1"/>
</dbReference>
<dbReference type="InterPro" id="IPR053100">
    <property type="entry name" value="Cytochrome_b5-related"/>
</dbReference>
<proteinExistence type="predicted"/>
<dbReference type="InterPro" id="IPR036400">
    <property type="entry name" value="Cyt_B5-like_heme/steroid_sf"/>
</dbReference>
<reference evidence="5" key="1">
    <citation type="submission" date="2020-06" db="EMBL/GenBank/DDBJ databases">
        <authorList>
            <consortium name="Plant Systems Biology data submission"/>
        </authorList>
    </citation>
    <scope>NUCLEOTIDE SEQUENCE</scope>
    <source>
        <strain evidence="5">D6</strain>
    </source>
</reference>
<gene>
    <name evidence="5" type="ORF">SEMRO_1121_G243410.1</name>
</gene>
<dbReference type="Pfam" id="PF00173">
    <property type="entry name" value="Cyt-b5"/>
    <property type="match status" value="1"/>
</dbReference>
<dbReference type="OrthoDB" id="260519at2759"/>
<evidence type="ECO:0000313" key="5">
    <source>
        <dbReference type="EMBL" id="CAB9520626.1"/>
    </source>
</evidence>
<evidence type="ECO:0000313" key="6">
    <source>
        <dbReference type="Proteomes" id="UP001153069"/>
    </source>
</evidence>
<feature type="region of interest" description="Disordered" evidence="1">
    <location>
        <begin position="1"/>
        <end position="51"/>
    </location>
</feature>
<protein>
    <submittedName>
        <fullName evidence="5">Acyl-lipid (8-3)-desaturase</fullName>
    </submittedName>
</protein>
<keyword evidence="2" id="KW-0472">Membrane</keyword>
<feature type="compositionally biased region" description="Polar residues" evidence="1">
    <location>
        <begin position="21"/>
        <end position="39"/>
    </location>
</feature>
<dbReference type="GO" id="GO:0006629">
    <property type="term" value="P:lipid metabolic process"/>
    <property type="evidence" value="ECO:0007669"/>
    <property type="project" value="InterPro"/>
</dbReference>
<organism evidence="5 6">
    <name type="scientific">Seminavis robusta</name>
    <dbReference type="NCBI Taxonomy" id="568900"/>
    <lineage>
        <taxon>Eukaryota</taxon>
        <taxon>Sar</taxon>
        <taxon>Stramenopiles</taxon>
        <taxon>Ochrophyta</taxon>
        <taxon>Bacillariophyta</taxon>
        <taxon>Bacillariophyceae</taxon>
        <taxon>Bacillariophycidae</taxon>
        <taxon>Naviculales</taxon>
        <taxon>Naviculaceae</taxon>
        <taxon>Seminavis</taxon>
    </lineage>
</organism>
<keyword evidence="2" id="KW-1133">Transmembrane helix</keyword>
<evidence type="ECO:0000256" key="2">
    <source>
        <dbReference type="SAM" id="Phobius"/>
    </source>
</evidence>
<dbReference type="InterPro" id="IPR001199">
    <property type="entry name" value="Cyt_B5-like_heme/steroid-bd"/>
</dbReference>
<feature type="domain" description="Fatty acid desaturase" evidence="4">
    <location>
        <begin position="225"/>
        <end position="469"/>
    </location>
</feature>
<feature type="transmembrane region" description="Helical" evidence="2">
    <location>
        <begin position="224"/>
        <end position="244"/>
    </location>
</feature>
<comment type="caution">
    <text evidence="5">The sequence shown here is derived from an EMBL/GenBank/DDBJ whole genome shotgun (WGS) entry which is preliminary data.</text>
</comment>
<evidence type="ECO:0000259" key="4">
    <source>
        <dbReference type="Pfam" id="PF00487"/>
    </source>
</evidence>
<feature type="transmembrane region" description="Helical" evidence="2">
    <location>
        <begin position="195"/>
        <end position="212"/>
    </location>
</feature>
<dbReference type="Proteomes" id="UP001153069">
    <property type="component" value="Unassembled WGS sequence"/>
</dbReference>
<keyword evidence="6" id="KW-1185">Reference proteome</keyword>
<dbReference type="InterPro" id="IPR005804">
    <property type="entry name" value="FA_desaturase_dom"/>
</dbReference>
<accession>A0A9N8EFR2</accession>
<sequence length="501" mass="59043">MCQTGTETLRQRPVAGKSKDTLVSGTTDRNQENRPTTTDPTKKEGKRKLNNPVWSSTLPFYPPSDKYWRIGNTWYDLSSFNHPGGKQVLELSRDRFEDATFAFEAHHHDYQRARKILQKYRVPDEVIAKEKDHFVDRPTREESSQARFAGPRPTHHDRLLDANNYPNLADDDAFYSVLRRRVAAYLRDVGCKDGGPTWACIVFFWSTFFTWLSGMCLTYHTGSYWWAAFTGFFGAWLCSFGHNWTHQPKYKNWGWGILSLDMCGYSSEGWFRDHVLQHHMFTNTPWDHHLHCMDPFLLTDPCTPRNFVQRNISPYLFHAFFSWGSYFNYFFHTVWLLQGWEEWSIGKPIFLIEHYLFWQKWGFHGLCLVLATNAVVANYFFTLSWMNHNAEETKDVKARNESKDWGEAQLRSCADWSVHLNFFQSMIYLNLNYHTLHHMFPKVDFCHYPNIQRIMEDTCQDFGIEYAHYKNPLKLYWNMILTFGENPSSVKEILVYGGGAI</sequence>